<keyword evidence="4" id="KW-1185">Reference proteome</keyword>
<keyword evidence="2" id="KW-1133">Transmembrane helix</keyword>
<comment type="caution">
    <text evidence="3">The sequence shown here is derived from an EMBL/GenBank/DDBJ whole genome shotgun (WGS) entry which is preliminary data.</text>
</comment>
<evidence type="ECO:0000256" key="1">
    <source>
        <dbReference type="SAM" id="Coils"/>
    </source>
</evidence>
<proteinExistence type="predicted"/>
<protein>
    <recommendedName>
        <fullName evidence="5">Golgin-84</fullName>
    </recommendedName>
</protein>
<evidence type="ECO:0000256" key="2">
    <source>
        <dbReference type="SAM" id="Phobius"/>
    </source>
</evidence>
<evidence type="ECO:0000313" key="4">
    <source>
        <dbReference type="Proteomes" id="UP000179807"/>
    </source>
</evidence>
<keyword evidence="1" id="KW-0175">Coiled coil</keyword>
<keyword evidence="2" id="KW-0812">Transmembrane</keyword>
<feature type="coiled-coil region" evidence="1">
    <location>
        <begin position="47"/>
        <end position="243"/>
    </location>
</feature>
<feature type="transmembrane region" description="Helical" evidence="2">
    <location>
        <begin position="410"/>
        <end position="427"/>
    </location>
</feature>
<evidence type="ECO:0000313" key="3">
    <source>
        <dbReference type="EMBL" id="OHS97078.1"/>
    </source>
</evidence>
<name>A0A1J4JD12_9EUKA</name>
<keyword evidence="2" id="KW-0472">Membrane</keyword>
<accession>A0A1J4JD12</accession>
<gene>
    <name evidence="3" type="ORF">TRFO_09626</name>
</gene>
<dbReference type="EMBL" id="MLAK01001137">
    <property type="protein sequence ID" value="OHS97078.1"/>
    <property type="molecule type" value="Genomic_DNA"/>
</dbReference>
<dbReference type="VEuPathDB" id="TrichDB:TRFO_09626"/>
<evidence type="ECO:0008006" key="5">
    <source>
        <dbReference type="Google" id="ProtNLM"/>
    </source>
</evidence>
<dbReference type="AlphaFoldDB" id="A0A1J4JD12"/>
<dbReference type="Gene3D" id="1.20.5.170">
    <property type="match status" value="1"/>
</dbReference>
<organism evidence="3 4">
    <name type="scientific">Tritrichomonas foetus</name>
    <dbReference type="NCBI Taxonomy" id="1144522"/>
    <lineage>
        <taxon>Eukaryota</taxon>
        <taxon>Metamonada</taxon>
        <taxon>Parabasalia</taxon>
        <taxon>Tritrichomonadida</taxon>
        <taxon>Tritrichomonadidae</taxon>
        <taxon>Tritrichomonas</taxon>
    </lineage>
</organism>
<dbReference type="Gene3D" id="1.10.287.1490">
    <property type="match status" value="1"/>
</dbReference>
<reference evidence="3" key="1">
    <citation type="submission" date="2016-10" db="EMBL/GenBank/DDBJ databases">
        <authorList>
            <person name="Benchimol M."/>
            <person name="Almeida L.G."/>
            <person name="Vasconcelos A.T."/>
            <person name="Perreira-Neves A."/>
            <person name="Rosa I.A."/>
            <person name="Tasca T."/>
            <person name="Bogo M.R."/>
            <person name="de Souza W."/>
        </authorList>
    </citation>
    <scope>NUCLEOTIDE SEQUENCE [LARGE SCALE GENOMIC DNA]</scope>
    <source>
        <strain evidence="3">K</strain>
    </source>
</reference>
<dbReference type="RefSeq" id="XP_068350215.1">
    <property type="nucleotide sequence ID" value="XM_068494962.1"/>
</dbReference>
<dbReference type="Proteomes" id="UP000179807">
    <property type="component" value="Unassembled WGS sequence"/>
</dbReference>
<dbReference type="GeneID" id="94829666"/>
<sequence length="428" mass="49410">MTSKMDKVFDWLTNKIEDFDNQAAGIENNRDYSYDSNTFEHNFTNDLNSLRAKSQRDQTRIASLEDQLSRLEKSNAHFENEMASIEQKNIHINEENQHLRAEVERLKSTVKSLERKQGQDLENYEKARTNFDEMKNKLEKEVAALSSQLSASQHELSIKTNDLTRLGADLLSKQAEVTSLESEISKYRENAVQSLTSGSQDNSMSAGQLELLENERNRIKDRYNKSEQRIAQLEAASREIEVQMQNELGDAKQQQTLLETELFKSKTQIEALTHEVSLLRAQLISVHEASEAKFKAQIEAERMEHRSEISRLKENFANSSKSSNQQERILHYKATIESLKSEKAALLLMLESGRQNPNNDIAVDVVQRRQRVIPFVALLPPRVPPFIYDLITKADVQWTKFSNFFSQRPLFRLLAIFWVILVHILLIL</sequence>